<dbReference type="GO" id="GO:0008745">
    <property type="term" value="F:N-acetylmuramoyl-L-alanine amidase activity"/>
    <property type="evidence" value="ECO:0007669"/>
    <property type="project" value="InterPro"/>
</dbReference>
<feature type="domain" description="SPOR" evidence="3">
    <location>
        <begin position="199"/>
        <end position="237"/>
    </location>
</feature>
<dbReference type="eggNOG" id="COG0860">
    <property type="taxonomic scope" value="Bacteria"/>
</dbReference>
<gene>
    <name evidence="4" type="ORF">PB1_16134</name>
</gene>
<dbReference type="SUPFAM" id="SSF53187">
    <property type="entry name" value="Zn-dependent exopeptidases"/>
    <property type="match status" value="1"/>
</dbReference>
<dbReference type="GO" id="GO:0030288">
    <property type="term" value="C:outer membrane-bounded periplasmic space"/>
    <property type="evidence" value="ECO:0007669"/>
    <property type="project" value="TreeGrafter"/>
</dbReference>
<dbReference type="GO" id="GO:0042834">
    <property type="term" value="F:peptidoglycan binding"/>
    <property type="evidence" value="ECO:0007669"/>
    <property type="project" value="InterPro"/>
</dbReference>
<dbReference type="GO" id="GO:0009253">
    <property type="term" value="P:peptidoglycan catabolic process"/>
    <property type="evidence" value="ECO:0007669"/>
    <property type="project" value="InterPro"/>
</dbReference>
<dbReference type="InterPro" id="IPR036680">
    <property type="entry name" value="SPOR-like_sf"/>
</dbReference>
<dbReference type="Pfam" id="PF01520">
    <property type="entry name" value="Amidase_3"/>
    <property type="match status" value="1"/>
</dbReference>
<evidence type="ECO:0000313" key="5">
    <source>
        <dbReference type="Proteomes" id="UP000010523"/>
    </source>
</evidence>
<dbReference type="OrthoDB" id="9763643at2"/>
<accession>I3DXY1</accession>
<comment type="caution">
    <text evidence="4">The sequence shown here is derived from an EMBL/GenBank/DDBJ whole genome shotgun (WGS) entry which is preliminary data.</text>
</comment>
<evidence type="ECO:0000256" key="2">
    <source>
        <dbReference type="SAM" id="MobiDB-lite"/>
    </source>
</evidence>
<dbReference type="PROSITE" id="PS51724">
    <property type="entry name" value="SPOR"/>
    <property type="match status" value="1"/>
</dbReference>
<organism evidence="4 5">
    <name type="scientific">Bacillus methanolicus PB1</name>
    <dbReference type="NCBI Taxonomy" id="997296"/>
    <lineage>
        <taxon>Bacteria</taxon>
        <taxon>Bacillati</taxon>
        <taxon>Bacillota</taxon>
        <taxon>Bacilli</taxon>
        <taxon>Bacillales</taxon>
        <taxon>Bacillaceae</taxon>
        <taxon>Bacillus</taxon>
    </lineage>
</organism>
<sequence>MFKISLSAGHAKTTPGKQTPDGTIKEWEFNSAVVKYLMAGLANYENVAFLRLDDPTGQRDIPLQERSDRANAWGANVHIDIHANANGSTWNDARGIETFVYLTRPKEAVALAEKVQANLIKATGLQNRGVKAGDFHMLRETKMTAILVEAGFMTNREEAKLLKSDNYRRIVAGAILASLVEQYCLKKKSSPKPPTTKTPSKQGSYKVQVGAFSEKANAERLAYELKKKGYPAIVVKA</sequence>
<keyword evidence="5" id="KW-1185">Reference proteome</keyword>
<dbReference type="InterPro" id="IPR007730">
    <property type="entry name" value="SPOR-like_dom"/>
</dbReference>
<dbReference type="CDD" id="cd02696">
    <property type="entry name" value="MurNAc-LAA"/>
    <property type="match status" value="1"/>
</dbReference>
<evidence type="ECO:0000259" key="3">
    <source>
        <dbReference type="PROSITE" id="PS51724"/>
    </source>
</evidence>
<dbReference type="Proteomes" id="UP000010523">
    <property type="component" value="Unassembled WGS sequence"/>
</dbReference>
<dbReference type="Gene3D" id="3.40.630.40">
    <property type="entry name" value="Zn-dependent exopeptidases"/>
    <property type="match status" value="1"/>
</dbReference>
<dbReference type="EMBL" id="AFEU01000003">
    <property type="protein sequence ID" value="EIJ79102.1"/>
    <property type="molecule type" value="Genomic_DNA"/>
</dbReference>
<dbReference type="PANTHER" id="PTHR30404:SF0">
    <property type="entry name" value="N-ACETYLMURAMOYL-L-ALANINE AMIDASE AMIC"/>
    <property type="match status" value="1"/>
</dbReference>
<feature type="region of interest" description="Disordered" evidence="2">
    <location>
        <begin position="1"/>
        <end position="22"/>
    </location>
</feature>
<dbReference type="InterPro" id="IPR050695">
    <property type="entry name" value="N-acetylmuramoyl_amidase_3"/>
</dbReference>
<dbReference type="PATRIC" id="fig|997296.3.peg.3399"/>
<name>I3DXY1_BACMT</name>
<dbReference type="STRING" id="997296.PB1_16134"/>
<proteinExistence type="predicted"/>
<reference evidence="4 5" key="1">
    <citation type="journal article" date="2012" name="Appl. Environ. Microbiol.">
        <title>Genome Sequence of Thermotolerant Bacillus methanolicus: Features and Regulation Related to Methylotrophy and Production of L-Lysine and L-Glutamate from Methanol.</title>
        <authorList>
            <person name="Heggeset T.M."/>
            <person name="Krog A."/>
            <person name="Balzer S."/>
            <person name="Wentzel A."/>
            <person name="Ellingsen T.E."/>
            <person name="Brautaset T."/>
        </authorList>
    </citation>
    <scope>NUCLEOTIDE SEQUENCE [LARGE SCALE GENOMIC DNA]</scope>
    <source>
        <strain evidence="4 5">PB1</strain>
    </source>
</reference>
<dbReference type="AlphaFoldDB" id="I3DXY1"/>
<protein>
    <submittedName>
        <fullName evidence="4">N-acetylmuramoyl-L-alanine amidase</fullName>
    </submittedName>
</protein>
<dbReference type="Gene3D" id="3.30.70.1070">
    <property type="entry name" value="Sporulation related repeat"/>
    <property type="match status" value="1"/>
</dbReference>
<dbReference type="Pfam" id="PF05036">
    <property type="entry name" value="SPOR"/>
    <property type="match status" value="1"/>
</dbReference>
<keyword evidence="1" id="KW-0378">Hydrolase</keyword>
<dbReference type="SUPFAM" id="SSF110997">
    <property type="entry name" value="Sporulation related repeat"/>
    <property type="match status" value="1"/>
</dbReference>
<dbReference type="InterPro" id="IPR002508">
    <property type="entry name" value="MurNAc-LAA_cat"/>
</dbReference>
<dbReference type="SMART" id="SM00646">
    <property type="entry name" value="Ami_3"/>
    <property type="match status" value="1"/>
</dbReference>
<dbReference type="PANTHER" id="PTHR30404">
    <property type="entry name" value="N-ACETYLMURAMOYL-L-ALANINE AMIDASE"/>
    <property type="match status" value="1"/>
</dbReference>
<evidence type="ECO:0000313" key="4">
    <source>
        <dbReference type="EMBL" id="EIJ79102.1"/>
    </source>
</evidence>
<evidence type="ECO:0000256" key="1">
    <source>
        <dbReference type="ARBA" id="ARBA00022801"/>
    </source>
</evidence>
<dbReference type="RefSeq" id="WP_004438478.1">
    <property type="nucleotide sequence ID" value="NZ_AFEU01000003.1"/>
</dbReference>